<protein>
    <recommendedName>
        <fullName evidence="2">Core-binding (CB) domain-containing protein</fullName>
    </recommendedName>
</protein>
<name>A0AB39YFG3_9ACTN</name>
<dbReference type="EMBL" id="CP165727">
    <property type="protein sequence ID" value="XDV68609.1"/>
    <property type="molecule type" value="Genomic_DNA"/>
</dbReference>
<organism evidence="1">
    <name type="scientific">Streptomyces sp. R33</name>
    <dbReference type="NCBI Taxonomy" id="3238629"/>
    <lineage>
        <taxon>Bacteria</taxon>
        <taxon>Bacillati</taxon>
        <taxon>Actinomycetota</taxon>
        <taxon>Actinomycetes</taxon>
        <taxon>Kitasatosporales</taxon>
        <taxon>Streptomycetaceae</taxon>
        <taxon>Streptomyces</taxon>
    </lineage>
</organism>
<evidence type="ECO:0000313" key="1">
    <source>
        <dbReference type="EMBL" id="XDV68609.1"/>
    </source>
</evidence>
<reference evidence="1" key="1">
    <citation type="submission" date="2024-08" db="EMBL/GenBank/DDBJ databases">
        <authorList>
            <person name="Yu S.T."/>
        </authorList>
    </citation>
    <scope>NUCLEOTIDE SEQUENCE</scope>
    <source>
        <strain evidence="1">R33</strain>
    </source>
</reference>
<gene>
    <name evidence="1" type="ORF">AB5J51_39885</name>
</gene>
<evidence type="ECO:0008006" key="2">
    <source>
        <dbReference type="Google" id="ProtNLM"/>
    </source>
</evidence>
<dbReference type="AlphaFoldDB" id="A0AB39YFG3"/>
<accession>A0AB39YFG3</accession>
<proteinExistence type="predicted"/>
<sequence length="111" mass="12513">MEYHHPEDRLPARHQTAWNWRRLAIWMHARGLGSLRSCDSKTLDRYGSFLLENGTARNTVHKALIALTRLWVFDGLGPSPLGVGRPPWDVHGVDDYLPPATSTQGGEKDGR</sequence>